<name>A0ACB8GGC9_PSICU</name>
<protein>
    <submittedName>
        <fullName evidence="1">Chitin deacetylase</fullName>
    </submittedName>
</protein>
<sequence>MTGRKRQALLAALPAAVVAHGGRQHHARQNPSGSTTSYTFSLAATNPTAVPLSAINSLQPSSATKALHSTAVAGSVPTFISGAPPLPAITALRAADYPDPDKPAPTDSPEVKRWIQEVKDTGVVIPDLSLNVAAPATGPICTAPENAAAAANSTARCWWTCGGCTRASDIADCPTKLDWGLTFDDGPAPYTPNLMEYLDEKQIKATFFVVGSRVFYNWQTLQSQYMGQHQIAIHTWSHYALTTLTNEQIIAELGWSKKIIKDVLGVTPNMMRPPYGDIDDRVRAISLAMGLTPVMWTRLGPNSAFNTNDFDIHSGTVTVDQALSGWKSVLDKANTIDTGFIALEHDIWQQTVEVATGYILPDALAHQPAFKIQPVVNCLARTMSDAYVETNNNATNPPVFKQAVDAGVVKVSGKPKDTSPAVSAQSAAGGILSLAGLMLGGLLAMP</sequence>
<gene>
    <name evidence="1" type="ORF">JR316_0013117</name>
</gene>
<evidence type="ECO:0000313" key="2">
    <source>
        <dbReference type="Proteomes" id="UP000664032"/>
    </source>
</evidence>
<dbReference type="Proteomes" id="UP000664032">
    <property type="component" value="Unassembled WGS sequence"/>
</dbReference>
<comment type="caution">
    <text evidence="1">The sequence shown here is derived from an EMBL/GenBank/DDBJ whole genome shotgun (WGS) entry which is preliminary data.</text>
</comment>
<evidence type="ECO:0000313" key="1">
    <source>
        <dbReference type="EMBL" id="KAH9474653.1"/>
    </source>
</evidence>
<reference evidence="1" key="1">
    <citation type="submission" date="2021-10" db="EMBL/GenBank/DDBJ databases">
        <title>Psilocybe cubensis genome.</title>
        <authorList>
            <person name="Mckernan K.J."/>
            <person name="Crawford S."/>
            <person name="Trippe A."/>
            <person name="Kane L.T."/>
            <person name="Mclaughlin S."/>
        </authorList>
    </citation>
    <scope>NUCLEOTIDE SEQUENCE</scope>
    <source>
        <strain evidence="1">MGC-MH-2018</strain>
    </source>
</reference>
<proteinExistence type="predicted"/>
<accession>A0ACB8GGC9</accession>
<organism evidence="1 2">
    <name type="scientific">Psilocybe cubensis</name>
    <name type="common">Psychedelic mushroom</name>
    <name type="synonym">Stropharia cubensis</name>
    <dbReference type="NCBI Taxonomy" id="181762"/>
    <lineage>
        <taxon>Eukaryota</taxon>
        <taxon>Fungi</taxon>
        <taxon>Dikarya</taxon>
        <taxon>Basidiomycota</taxon>
        <taxon>Agaricomycotina</taxon>
        <taxon>Agaricomycetes</taxon>
        <taxon>Agaricomycetidae</taxon>
        <taxon>Agaricales</taxon>
        <taxon>Agaricineae</taxon>
        <taxon>Strophariaceae</taxon>
        <taxon>Psilocybe</taxon>
    </lineage>
</organism>
<dbReference type="EMBL" id="JAFIQS020000013">
    <property type="protein sequence ID" value="KAH9474653.1"/>
    <property type="molecule type" value="Genomic_DNA"/>
</dbReference>
<keyword evidence="2" id="KW-1185">Reference proteome</keyword>